<dbReference type="GeneTree" id="ENSGT00950000185069"/>
<proteinExistence type="predicted"/>
<name>A0A8C7AER7_NEOVI</name>
<evidence type="ECO:0000313" key="2">
    <source>
        <dbReference type="Ensembl" id="ENSNVIP00000003441.1"/>
    </source>
</evidence>
<protein>
    <submittedName>
        <fullName evidence="2">Uncharacterized protein</fullName>
    </submittedName>
</protein>
<feature type="compositionally biased region" description="Polar residues" evidence="1">
    <location>
        <begin position="13"/>
        <end position="23"/>
    </location>
</feature>
<keyword evidence="3" id="KW-1185">Reference proteome</keyword>
<reference evidence="2" key="1">
    <citation type="submission" date="2025-08" db="UniProtKB">
        <authorList>
            <consortium name="Ensembl"/>
        </authorList>
    </citation>
    <scope>IDENTIFICATION</scope>
</reference>
<sequence length="66" mass="7282">LTNISVSAEGAINTSQIPASEQETLGPGQELQKEKLSSSDLLSRPSTSCKRRVISWTEEHSVYFMQ</sequence>
<feature type="region of interest" description="Disordered" evidence="1">
    <location>
        <begin position="13"/>
        <end position="43"/>
    </location>
</feature>
<evidence type="ECO:0000256" key="1">
    <source>
        <dbReference type="SAM" id="MobiDB-lite"/>
    </source>
</evidence>
<accession>A0A8C7AER7</accession>
<dbReference type="AlphaFoldDB" id="A0A8C7AER7"/>
<dbReference type="Proteomes" id="UP000694425">
    <property type="component" value="Unplaced"/>
</dbReference>
<evidence type="ECO:0000313" key="3">
    <source>
        <dbReference type="Proteomes" id="UP000694425"/>
    </source>
</evidence>
<organism evidence="2 3">
    <name type="scientific">Neovison vison</name>
    <name type="common">American mink</name>
    <name type="synonym">Mustela vison</name>
    <dbReference type="NCBI Taxonomy" id="452646"/>
    <lineage>
        <taxon>Eukaryota</taxon>
        <taxon>Metazoa</taxon>
        <taxon>Chordata</taxon>
        <taxon>Craniata</taxon>
        <taxon>Vertebrata</taxon>
        <taxon>Euteleostomi</taxon>
        <taxon>Mammalia</taxon>
        <taxon>Eutheria</taxon>
        <taxon>Laurasiatheria</taxon>
        <taxon>Carnivora</taxon>
        <taxon>Caniformia</taxon>
        <taxon>Musteloidea</taxon>
        <taxon>Mustelidae</taxon>
        <taxon>Mustelinae</taxon>
        <taxon>Neogale</taxon>
    </lineage>
</organism>
<reference evidence="2" key="2">
    <citation type="submission" date="2025-09" db="UniProtKB">
        <authorList>
            <consortium name="Ensembl"/>
        </authorList>
    </citation>
    <scope>IDENTIFICATION</scope>
</reference>
<dbReference type="Ensembl" id="ENSNVIT00000004023.1">
    <property type="protein sequence ID" value="ENSNVIP00000003441.1"/>
    <property type="gene ID" value="ENSNVIG00000002737.1"/>
</dbReference>